<proteinExistence type="predicted"/>
<dbReference type="SUPFAM" id="SSF75304">
    <property type="entry name" value="Amidase signature (AS) enzymes"/>
    <property type="match status" value="1"/>
</dbReference>
<dbReference type="Proteomes" id="UP001500908">
    <property type="component" value="Unassembled WGS sequence"/>
</dbReference>
<comment type="caution">
    <text evidence="1">The sequence shown here is derived from an EMBL/GenBank/DDBJ whole genome shotgun (WGS) entry which is preliminary data.</text>
</comment>
<keyword evidence="2" id="KW-1185">Reference proteome</keyword>
<dbReference type="InterPro" id="IPR036928">
    <property type="entry name" value="AS_sf"/>
</dbReference>
<organism evidence="1 2">
    <name type="scientific">Salinactinospora qingdaonensis</name>
    <dbReference type="NCBI Taxonomy" id="702744"/>
    <lineage>
        <taxon>Bacteria</taxon>
        <taxon>Bacillati</taxon>
        <taxon>Actinomycetota</taxon>
        <taxon>Actinomycetes</taxon>
        <taxon>Streptosporangiales</taxon>
        <taxon>Nocardiopsidaceae</taxon>
        <taxon>Salinactinospora</taxon>
    </lineage>
</organism>
<evidence type="ECO:0000313" key="2">
    <source>
        <dbReference type="Proteomes" id="UP001500908"/>
    </source>
</evidence>
<sequence>MRTEEYPLLSARRIAAGDLAAREVTATALECIAHPAVSIPAGRTPAGGPVGLHLVAPPGREADLLAVVSAAEAHG</sequence>
<evidence type="ECO:0008006" key="3">
    <source>
        <dbReference type="Google" id="ProtNLM"/>
    </source>
</evidence>
<dbReference type="Gene3D" id="3.90.1300.10">
    <property type="entry name" value="Amidase signature (AS) domain"/>
    <property type="match status" value="1"/>
</dbReference>
<gene>
    <name evidence="1" type="ORF">GCM10022402_28330</name>
</gene>
<reference evidence="2" key="1">
    <citation type="journal article" date="2019" name="Int. J. Syst. Evol. Microbiol.">
        <title>The Global Catalogue of Microorganisms (GCM) 10K type strain sequencing project: providing services to taxonomists for standard genome sequencing and annotation.</title>
        <authorList>
            <consortium name="The Broad Institute Genomics Platform"/>
            <consortium name="The Broad Institute Genome Sequencing Center for Infectious Disease"/>
            <person name="Wu L."/>
            <person name="Ma J."/>
        </authorList>
    </citation>
    <scope>NUCLEOTIDE SEQUENCE [LARGE SCALE GENOMIC DNA]</scope>
    <source>
        <strain evidence="2">JCM 17137</strain>
    </source>
</reference>
<accession>A0ABP7FTW4</accession>
<dbReference type="RefSeq" id="WP_344971841.1">
    <property type="nucleotide sequence ID" value="NZ_BAABDD010000012.1"/>
</dbReference>
<dbReference type="EMBL" id="BAABDD010000012">
    <property type="protein sequence ID" value="GAA3747263.1"/>
    <property type="molecule type" value="Genomic_DNA"/>
</dbReference>
<evidence type="ECO:0000313" key="1">
    <source>
        <dbReference type="EMBL" id="GAA3747263.1"/>
    </source>
</evidence>
<protein>
    <recommendedName>
        <fullName evidence="3">Amidase</fullName>
    </recommendedName>
</protein>
<name>A0ABP7FTW4_9ACTN</name>